<feature type="region of interest" description="Disordered" evidence="1">
    <location>
        <begin position="40"/>
        <end position="71"/>
    </location>
</feature>
<keyword evidence="3" id="KW-1185">Reference proteome</keyword>
<evidence type="ECO:0000313" key="3">
    <source>
        <dbReference type="Proteomes" id="UP000324222"/>
    </source>
</evidence>
<evidence type="ECO:0000256" key="1">
    <source>
        <dbReference type="SAM" id="MobiDB-lite"/>
    </source>
</evidence>
<comment type="caution">
    <text evidence="2">The sequence shown here is derived from an EMBL/GenBank/DDBJ whole genome shotgun (WGS) entry which is preliminary data.</text>
</comment>
<sequence length="106" mass="11613">MWRLIGHLLLSTRPECLSQIARITPQRSRLSLLLLNPAPMRKKATVSSSSSLYSFSSSSSSSSSSTPSSQLHQWSARPLPLRCLSISASLSHHGTRDSDINLKIIP</sequence>
<gene>
    <name evidence="2" type="ORF">E2C01_031978</name>
</gene>
<proteinExistence type="predicted"/>
<dbReference type="Proteomes" id="UP000324222">
    <property type="component" value="Unassembled WGS sequence"/>
</dbReference>
<dbReference type="EMBL" id="VSRR010004076">
    <property type="protein sequence ID" value="MPC38471.1"/>
    <property type="molecule type" value="Genomic_DNA"/>
</dbReference>
<dbReference type="AlphaFoldDB" id="A0A5B7EUV3"/>
<reference evidence="2 3" key="1">
    <citation type="submission" date="2019-05" db="EMBL/GenBank/DDBJ databases">
        <title>Another draft genome of Portunus trituberculatus and its Hox gene families provides insights of decapod evolution.</title>
        <authorList>
            <person name="Jeong J.-H."/>
            <person name="Song I."/>
            <person name="Kim S."/>
            <person name="Choi T."/>
            <person name="Kim D."/>
            <person name="Ryu S."/>
            <person name="Kim W."/>
        </authorList>
    </citation>
    <scope>NUCLEOTIDE SEQUENCE [LARGE SCALE GENOMIC DNA]</scope>
    <source>
        <tissue evidence="2">Muscle</tissue>
    </source>
</reference>
<evidence type="ECO:0000313" key="2">
    <source>
        <dbReference type="EMBL" id="MPC38471.1"/>
    </source>
</evidence>
<accession>A0A5B7EUV3</accession>
<name>A0A5B7EUV3_PORTR</name>
<organism evidence="2 3">
    <name type="scientific">Portunus trituberculatus</name>
    <name type="common">Swimming crab</name>
    <name type="synonym">Neptunus trituberculatus</name>
    <dbReference type="NCBI Taxonomy" id="210409"/>
    <lineage>
        <taxon>Eukaryota</taxon>
        <taxon>Metazoa</taxon>
        <taxon>Ecdysozoa</taxon>
        <taxon>Arthropoda</taxon>
        <taxon>Crustacea</taxon>
        <taxon>Multicrustacea</taxon>
        <taxon>Malacostraca</taxon>
        <taxon>Eumalacostraca</taxon>
        <taxon>Eucarida</taxon>
        <taxon>Decapoda</taxon>
        <taxon>Pleocyemata</taxon>
        <taxon>Brachyura</taxon>
        <taxon>Eubrachyura</taxon>
        <taxon>Portunoidea</taxon>
        <taxon>Portunidae</taxon>
        <taxon>Portuninae</taxon>
        <taxon>Portunus</taxon>
    </lineage>
</organism>
<feature type="compositionally biased region" description="Low complexity" evidence="1">
    <location>
        <begin position="47"/>
        <end position="69"/>
    </location>
</feature>
<protein>
    <submittedName>
        <fullName evidence="2">Uncharacterized protein</fullName>
    </submittedName>
</protein>